<dbReference type="Pfam" id="PF02852">
    <property type="entry name" value="Pyr_redox_dim"/>
    <property type="match status" value="1"/>
</dbReference>
<proteinExistence type="predicted"/>
<dbReference type="InterPro" id="IPR016156">
    <property type="entry name" value="FAD/NAD-linked_Rdtase_dimer_sf"/>
</dbReference>
<evidence type="ECO:0000259" key="1">
    <source>
        <dbReference type="Pfam" id="PF02852"/>
    </source>
</evidence>
<dbReference type="PANTHER" id="PTHR43014">
    <property type="entry name" value="MERCURIC REDUCTASE"/>
    <property type="match status" value="1"/>
</dbReference>
<dbReference type="Gene3D" id="3.30.390.30">
    <property type="match status" value="1"/>
</dbReference>
<evidence type="ECO:0000313" key="3">
    <source>
        <dbReference type="Proteomes" id="UP001212803"/>
    </source>
</evidence>
<evidence type="ECO:0000313" key="2">
    <source>
        <dbReference type="EMBL" id="WBL37107.1"/>
    </source>
</evidence>
<organism evidence="2 3">
    <name type="scientific">Tepidiforma flava</name>
    <dbReference type="NCBI Taxonomy" id="3004094"/>
    <lineage>
        <taxon>Bacteria</taxon>
        <taxon>Bacillati</taxon>
        <taxon>Chloroflexota</taxon>
        <taxon>Tepidiformia</taxon>
        <taxon>Tepidiformales</taxon>
        <taxon>Tepidiformaceae</taxon>
        <taxon>Tepidiforma</taxon>
    </lineage>
</organism>
<dbReference type="InterPro" id="IPR004099">
    <property type="entry name" value="Pyr_nucl-diS_OxRdtase_dimer"/>
</dbReference>
<dbReference type="Proteomes" id="UP001212803">
    <property type="component" value="Chromosome"/>
</dbReference>
<protein>
    <recommendedName>
        <fullName evidence="1">Pyridine nucleotide-disulphide oxidoreductase dimerisation domain-containing protein</fullName>
    </recommendedName>
</protein>
<feature type="domain" description="Pyridine nucleotide-disulphide oxidoreductase dimerisation" evidence="1">
    <location>
        <begin position="1"/>
        <end position="109"/>
    </location>
</feature>
<dbReference type="SUPFAM" id="SSF55424">
    <property type="entry name" value="FAD/NAD-linked reductases, dimerisation (C-terminal) domain"/>
    <property type="match status" value="1"/>
</dbReference>
<accession>A0ABY7MAK0</accession>
<name>A0ABY7MAK0_9CHLR</name>
<dbReference type="RefSeq" id="WP_270057621.1">
    <property type="nucleotide sequence ID" value="NZ_CP115149.1"/>
</dbReference>
<dbReference type="PANTHER" id="PTHR43014:SF2">
    <property type="entry name" value="MERCURIC REDUCTASE"/>
    <property type="match status" value="1"/>
</dbReference>
<keyword evidence="3" id="KW-1185">Reference proteome</keyword>
<sequence>MPRLVHALPPLAAVGRIAAEARARGAALATATVPMEGSAWSAVRGGQPGFVRLHADARTGEILGVQAAGPGAHELVSAAAALMQAEATAGQLAAALAWHPSPLELLAEAARRL</sequence>
<dbReference type="EMBL" id="CP115149">
    <property type="protein sequence ID" value="WBL37107.1"/>
    <property type="molecule type" value="Genomic_DNA"/>
</dbReference>
<gene>
    <name evidence="2" type="ORF">O0235_05940</name>
</gene>
<reference evidence="2 3" key="1">
    <citation type="journal article" date="2023" name="ISME J.">
        <title>Thermophilic Dehalococcoidia with unusual traits shed light on an unexpected past.</title>
        <authorList>
            <person name="Palmer M."/>
            <person name="Covington J.K."/>
            <person name="Zhou E.M."/>
            <person name="Thomas S.C."/>
            <person name="Habib N."/>
            <person name="Seymour C.O."/>
            <person name="Lai D."/>
            <person name="Johnston J."/>
            <person name="Hashimi A."/>
            <person name="Jiao J.Y."/>
            <person name="Muok A.R."/>
            <person name="Liu L."/>
            <person name="Xian W.D."/>
            <person name="Zhi X.Y."/>
            <person name="Li M.M."/>
            <person name="Silva L.P."/>
            <person name="Bowen B.P."/>
            <person name="Louie K."/>
            <person name="Briegel A."/>
            <person name="Pett-Ridge J."/>
            <person name="Weber P.K."/>
            <person name="Tocheva E.I."/>
            <person name="Woyke T."/>
            <person name="Northen T.R."/>
            <person name="Mayali X."/>
            <person name="Li W.J."/>
            <person name="Hedlund B.P."/>
        </authorList>
    </citation>
    <scope>NUCLEOTIDE SEQUENCE [LARGE SCALE GENOMIC DNA]</scope>
    <source>
        <strain evidence="2 3">YIM 72310</strain>
    </source>
</reference>